<proteinExistence type="predicted"/>
<name>A0A060HVB9_9ARCH</name>
<keyword evidence="2" id="KW-1185">Reference proteome</keyword>
<reference evidence="1 2" key="1">
    <citation type="journal article" date="2014" name="Int. J. Syst. Evol. Microbiol.">
        <title>Nitrososphaera viennensis gen. nov., sp. nov., an aerobic and mesophilic, ammonia-oxidizing archaeon from soil and a member of the archaeal phylum Thaumarchaeota.</title>
        <authorList>
            <person name="Stieglmeier M."/>
            <person name="Klingl A."/>
            <person name="Alves R.J."/>
            <person name="Rittmann S.K."/>
            <person name="Melcher M."/>
            <person name="Leisch N."/>
            <person name="Schleper C."/>
        </authorList>
    </citation>
    <scope>NUCLEOTIDE SEQUENCE [LARGE SCALE GENOMIC DNA]</scope>
    <source>
        <strain evidence="1">EN76</strain>
    </source>
</reference>
<protein>
    <submittedName>
        <fullName evidence="1">Uncharacterized protein</fullName>
    </submittedName>
</protein>
<gene>
    <name evidence="1" type="ORF">NVIE_027090</name>
</gene>
<dbReference type="KEGG" id="nvn:NVIE_027090"/>
<sequence length="36" mass="4030">MDKAATFANTLADLWQDFRKTKDLFVPKTGLADSNV</sequence>
<evidence type="ECO:0000313" key="2">
    <source>
        <dbReference type="Proteomes" id="UP000027093"/>
    </source>
</evidence>
<dbReference type="HOGENOM" id="CLU_3353940_0_0_2"/>
<dbReference type="AlphaFoldDB" id="A0A060HVB9"/>
<dbReference type="EMBL" id="CP007536">
    <property type="protein sequence ID" value="AIC16982.1"/>
    <property type="molecule type" value="Genomic_DNA"/>
</dbReference>
<accession>A0A060HVB9</accession>
<organism evidence="1 2">
    <name type="scientific">Nitrososphaera viennensis EN76</name>
    <dbReference type="NCBI Taxonomy" id="926571"/>
    <lineage>
        <taxon>Archaea</taxon>
        <taxon>Nitrososphaerota</taxon>
        <taxon>Nitrososphaeria</taxon>
        <taxon>Nitrososphaerales</taxon>
        <taxon>Nitrososphaeraceae</taxon>
        <taxon>Nitrososphaera</taxon>
    </lineage>
</organism>
<dbReference type="STRING" id="926571.NVIE_027090"/>
<dbReference type="Proteomes" id="UP000027093">
    <property type="component" value="Chromosome"/>
</dbReference>
<evidence type="ECO:0000313" key="1">
    <source>
        <dbReference type="EMBL" id="AIC16982.1"/>
    </source>
</evidence>